<evidence type="ECO:0000313" key="2">
    <source>
        <dbReference type="EMBL" id="VDK81520.1"/>
    </source>
</evidence>
<reference evidence="4" key="1">
    <citation type="submission" date="2017-02" db="UniProtKB">
        <authorList>
            <consortium name="WormBaseParasite"/>
        </authorList>
    </citation>
    <scope>IDENTIFICATION</scope>
</reference>
<evidence type="ECO:0000256" key="1">
    <source>
        <dbReference type="SAM" id="MobiDB-lite"/>
    </source>
</evidence>
<name>A0A0M3KKQ4_ANISI</name>
<proteinExistence type="predicted"/>
<feature type="compositionally biased region" description="Basic residues" evidence="1">
    <location>
        <begin position="1"/>
        <end position="11"/>
    </location>
</feature>
<protein>
    <submittedName>
        <fullName evidence="2 4">Uncharacterized protein</fullName>
    </submittedName>
</protein>
<evidence type="ECO:0000313" key="4">
    <source>
        <dbReference type="WBParaSite" id="ASIM_0002158501-mRNA-1"/>
    </source>
</evidence>
<gene>
    <name evidence="2" type="ORF">ASIM_LOCUS20952</name>
</gene>
<dbReference type="AlphaFoldDB" id="A0A0M3KKQ4"/>
<accession>A0A0M3KKQ4</accession>
<feature type="region of interest" description="Disordered" evidence="1">
    <location>
        <begin position="1"/>
        <end position="36"/>
    </location>
</feature>
<dbReference type="EMBL" id="UYRR01041645">
    <property type="protein sequence ID" value="VDK81520.1"/>
    <property type="molecule type" value="Genomic_DNA"/>
</dbReference>
<sequence length="36" mass="4090">MDLRNKSKKRIGGTDRKNGSKNGSVMNLRRIESRGE</sequence>
<reference evidence="2 3" key="2">
    <citation type="submission" date="2018-11" db="EMBL/GenBank/DDBJ databases">
        <authorList>
            <consortium name="Pathogen Informatics"/>
        </authorList>
    </citation>
    <scope>NUCLEOTIDE SEQUENCE [LARGE SCALE GENOMIC DNA]</scope>
</reference>
<evidence type="ECO:0000313" key="3">
    <source>
        <dbReference type="Proteomes" id="UP000267096"/>
    </source>
</evidence>
<dbReference type="WBParaSite" id="ASIM_0002158501-mRNA-1">
    <property type="protein sequence ID" value="ASIM_0002158501-mRNA-1"/>
    <property type="gene ID" value="ASIM_0002158501"/>
</dbReference>
<organism evidence="4">
    <name type="scientific">Anisakis simplex</name>
    <name type="common">Herring worm</name>
    <dbReference type="NCBI Taxonomy" id="6269"/>
    <lineage>
        <taxon>Eukaryota</taxon>
        <taxon>Metazoa</taxon>
        <taxon>Ecdysozoa</taxon>
        <taxon>Nematoda</taxon>
        <taxon>Chromadorea</taxon>
        <taxon>Rhabditida</taxon>
        <taxon>Spirurina</taxon>
        <taxon>Ascaridomorpha</taxon>
        <taxon>Ascaridoidea</taxon>
        <taxon>Anisakidae</taxon>
        <taxon>Anisakis</taxon>
        <taxon>Anisakis simplex complex</taxon>
    </lineage>
</organism>
<dbReference type="Proteomes" id="UP000267096">
    <property type="component" value="Unassembled WGS sequence"/>
</dbReference>
<keyword evidence="3" id="KW-1185">Reference proteome</keyword>